<dbReference type="RefSeq" id="WP_086913225.1">
    <property type="nucleotide sequence ID" value="NZ_CP021359.1"/>
</dbReference>
<dbReference type="KEGG" id="acin:CBP34_15675"/>
<gene>
    <name evidence="1" type="ORF">CBP34_15675</name>
</gene>
<reference evidence="1 2" key="1">
    <citation type="submission" date="2017-05" db="EMBL/GenBank/DDBJ databases">
        <title>Polyphasic characterization of four soil-derived phenanthrene-degrading Acidovorax strains and proposal of Acidovorax phenanthrenivorans sp. nov.</title>
        <authorList>
            <person name="Singleton D.R."/>
            <person name="Lee J."/>
            <person name="Dickey A.N."/>
            <person name="Stroud A."/>
            <person name="Scholl E.H."/>
            <person name="Wright F.A."/>
            <person name="Aitken M.D."/>
        </authorList>
    </citation>
    <scope>NUCLEOTIDE SEQUENCE [LARGE SCALE GENOMIC DNA]</scope>
    <source>
        <strain evidence="1">NA3</strain>
    </source>
</reference>
<dbReference type="GO" id="GO:0006744">
    <property type="term" value="P:ubiquinone biosynthetic process"/>
    <property type="evidence" value="ECO:0007669"/>
    <property type="project" value="InterPro"/>
</dbReference>
<dbReference type="AlphaFoldDB" id="A0A240U4R7"/>
<proteinExistence type="predicted"/>
<organism evidence="1 2">
    <name type="scientific">Acidovorax carolinensis</name>
    <dbReference type="NCBI Taxonomy" id="553814"/>
    <lineage>
        <taxon>Bacteria</taxon>
        <taxon>Pseudomonadati</taxon>
        <taxon>Pseudomonadota</taxon>
        <taxon>Betaproteobacteria</taxon>
        <taxon>Burkholderiales</taxon>
        <taxon>Comamonadaceae</taxon>
        <taxon>Acidovorax</taxon>
    </lineage>
</organism>
<accession>A0A240U4R7</accession>
<accession>A0A240TUD7</accession>
<dbReference type="PANTHER" id="PTHR38693">
    <property type="entry name" value="UBIQUINONE BIOSYNTHESIS PROTEIN UBIJ"/>
    <property type="match status" value="1"/>
</dbReference>
<protein>
    <submittedName>
        <fullName evidence="1">Uncharacterized protein</fullName>
    </submittedName>
</protein>
<sequence length="207" mass="22101">MATQSPFSFLDGLFDRVAAGPQPPQWLVHEVHQRLVLFLNHVLMQEKEAMDRLVRQRGRVARVQWRSYSMALLVTPAGLFNLAPEGAAPDLQLEVTETSPLALASVALRGDKPAIRIEGDVQLAAEINWLVDHVRWDLEEDVARLIGDAPAHTLGQVVRKAAQALRLFVGTRMASAAATPAAAAATPAAAAPAAPGSPSGTADRTAP</sequence>
<keyword evidence="2" id="KW-1185">Reference proteome</keyword>
<dbReference type="InterPro" id="IPR038989">
    <property type="entry name" value="UbiJ"/>
</dbReference>
<name>A0A240U4R7_9BURK</name>
<dbReference type="KEGG" id="acid:CBP33_14870"/>
<dbReference type="PANTHER" id="PTHR38693:SF1">
    <property type="entry name" value="UBIQUINONE BIOSYNTHESIS ACCESSORY FACTOR UBIJ"/>
    <property type="match status" value="1"/>
</dbReference>
<dbReference type="EMBL" id="CP021361">
    <property type="protein sequence ID" value="ART52812.1"/>
    <property type="molecule type" value="Genomic_DNA"/>
</dbReference>
<dbReference type="Proteomes" id="UP000194432">
    <property type="component" value="Chromosome 1"/>
</dbReference>
<evidence type="ECO:0000313" key="1">
    <source>
        <dbReference type="EMBL" id="ART52812.1"/>
    </source>
</evidence>
<evidence type="ECO:0000313" key="2">
    <source>
        <dbReference type="Proteomes" id="UP000194432"/>
    </source>
</evidence>